<evidence type="ECO:0000313" key="2">
    <source>
        <dbReference type="Proteomes" id="UP000199504"/>
    </source>
</evidence>
<accession>A0A1C4XDR5</accession>
<dbReference type="OrthoDB" id="3400455at2"/>
<name>A0A1C4XDR5_9ACTN</name>
<gene>
    <name evidence="1" type="ORF">GA0070564_10316</name>
</gene>
<dbReference type="RefSeq" id="WP_091607239.1">
    <property type="nucleotide sequence ID" value="NZ_FMCX01000003.1"/>
</dbReference>
<evidence type="ECO:0008006" key="3">
    <source>
        <dbReference type="Google" id="ProtNLM"/>
    </source>
</evidence>
<dbReference type="AlphaFoldDB" id="A0A1C4XDR5"/>
<sequence length="136" mass="14136">MPAATGAHVFRNAIVTVEAVQYANQVTKARLVPDTPIQTVRTLVPDGVVQDVDSTVWTFEMSGLQINGTGGLAKALRDAAGTEVDVTLQLKAGTGQPTATFTIIALAPEFGGEQGSYLTQEMTFPVVGAPVFGTSA</sequence>
<organism evidence="1 2">
    <name type="scientific">Micromonospora mirobrigensis</name>
    <dbReference type="NCBI Taxonomy" id="262898"/>
    <lineage>
        <taxon>Bacteria</taxon>
        <taxon>Bacillati</taxon>
        <taxon>Actinomycetota</taxon>
        <taxon>Actinomycetes</taxon>
        <taxon>Micromonosporales</taxon>
        <taxon>Micromonosporaceae</taxon>
        <taxon>Micromonospora</taxon>
    </lineage>
</organism>
<dbReference type="STRING" id="262898.GA0070564_10316"/>
<keyword evidence="2" id="KW-1185">Reference proteome</keyword>
<dbReference type="EMBL" id="FMCX01000003">
    <property type="protein sequence ID" value="SCF06557.1"/>
    <property type="molecule type" value="Genomic_DNA"/>
</dbReference>
<proteinExistence type="predicted"/>
<protein>
    <recommendedName>
        <fullName evidence="3">Phage tail tube protein</fullName>
    </recommendedName>
</protein>
<dbReference type="Proteomes" id="UP000199504">
    <property type="component" value="Unassembled WGS sequence"/>
</dbReference>
<reference evidence="2" key="1">
    <citation type="submission" date="2016-06" db="EMBL/GenBank/DDBJ databases">
        <authorList>
            <person name="Varghese N."/>
            <person name="Submissions Spin"/>
        </authorList>
    </citation>
    <scope>NUCLEOTIDE SEQUENCE [LARGE SCALE GENOMIC DNA]</scope>
    <source>
        <strain evidence="2">DSM 44830</strain>
    </source>
</reference>
<evidence type="ECO:0000313" key="1">
    <source>
        <dbReference type="EMBL" id="SCF06557.1"/>
    </source>
</evidence>